<keyword evidence="3" id="KW-1185">Reference proteome</keyword>
<reference evidence="3" key="1">
    <citation type="journal article" date="2016" name="Nat. Commun.">
        <title>Genome analysis of three Pneumocystis species reveals adaptation mechanisms to life exclusively in mammalian hosts.</title>
        <authorList>
            <person name="Ma L."/>
            <person name="Chen Z."/>
            <person name="Huang D.W."/>
            <person name="Kutty G."/>
            <person name="Ishihara M."/>
            <person name="Wang H."/>
            <person name="Abouelleil A."/>
            <person name="Bishop L."/>
            <person name="Davey E."/>
            <person name="Deng R."/>
            <person name="Deng X."/>
            <person name="Fan L."/>
            <person name="Fantoni G."/>
            <person name="Fitzgerald M."/>
            <person name="Gogineni E."/>
            <person name="Goldberg J.M."/>
            <person name="Handley G."/>
            <person name="Hu X."/>
            <person name="Huber C."/>
            <person name="Jiao X."/>
            <person name="Jones K."/>
            <person name="Levin J.Z."/>
            <person name="Liu Y."/>
            <person name="Macdonald P."/>
            <person name="Melnikov A."/>
            <person name="Raley C."/>
            <person name="Sassi M."/>
            <person name="Sherman B.T."/>
            <person name="Song X."/>
            <person name="Sykes S."/>
            <person name="Tran B."/>
            <person name="Walsh L."/>
            <person name="Xia Y."/>
            <person name="Yang J."/>
            <person name="Young S."/>
            <person name="Zeng Q."/>
            <person name="Zheng X."/>
            <person name="Stephens R."/>
            <person name="Nusbaum C."/>
            <person name="Birren B.W."/>
            <person name="Azadi P."/>
            <person name="Lempicki R.A."/>
            <person name="Cuomo C.A."/>
            <person name="Kovacs J.A."/>
        </authorList>
    </citation>
    <scope>NUCLEOTIDE SEQUENCE [LARGE SCALE GENOMIC DNA]</scope>
    <source>
        <strain evidence="3">B123</strain>
    </source>
</reference>
<feature type="transmembrane region" description="Helical" evidence="1">
    <location>
        <begin position="6"/>
        <end position="28"/>
    </location>
</feature>
<dbReference type="InterPro" id="IPR007246">
    <property type="entry name" value="Gaa1"/>
</dbReference>
<dbReference type="Pfam" id="PF04114">
    <property type="entry name" value="Gaa1"/>
    <property type="match status" value="1"/>
</dbReference>
<gene>
    <name evidence="2" type="ORF">PNEG_03173</name>
</gene>
<dbReference type="VEuPathDB" id="FungiDB:PNEG_03173"/>
<keyword evidence="1" id="KW-0812">Transmembrane</keyword>
<dbReference type="GO" id="GO:0042765">
    <property type="term" value="C:GPI-anchor transamidase complex"/>
    <property type="evidence" value="ECO:0007669"/>
    <property type="project" value="InterPro"/>
</dbReference>
<protein>
    <submittedName>
        <fullName evidence="2">Uncharacterized protein</fullName>
    </submittedName>
</protein>
<name>M7NIE2_PNEMU</name>
<proteinExistence type="predicted"/>
<dbReference type="eggNOG" id="KOG3566">
    <property type="taxonomic scope" value="Eukaryota"/>
</dbReference>
<dbReference type="SUPFAM" id="SSF53187">
    <property type="entry name" value="Zn-dependent exopeptidases"/>
    <property type="match status" value="1"/>
</dbReference>
<keyword evidence="1" id="KW-0472">Membrane</keyword>
<organism evidence="2 3">
    <name type="scientific">Pneumocystis murina (strain B123)</name>
    <name type="common">Mouse pneumocystis pneumonia agent</name>
    <name type="synonym">Pneumocystis carinii f. sp. muris</name>
    <dbReference type="NCBI Taxonomy" id="1069680"/>
    <lineage>
        <taxon>Eukaryota</taxon>
        <taxon>Fungi</taxon>
        <taxon>Dikarya</taxon>
        <taxon>Ascomycota</taxon>
        <taxon>Taphrinomycotina</taxon>
        <taxon>Pneumocystomycetes</taxon>
        <taxon>Pneumocystaceae</taxon>
        <taxon>Pneumocystis</taxon>
    </lineage>
</organism>
<dbReference type="Proteomes" id="UP000011958">
    <property type="component" value="Unassembled WGS sequence"/>
</dbReference>
<dbReference type="HOGENOM" id="CLU_007442_3_1_1"/>
<dbReference type="OrthoDB" id="445301at2759"/>
<dbReference type="OMA" id="MAIALWM"/>
<dbReference type="GeneID" id="19896860"/>
<keyword evidence="1" id="KW-1133">Transmembrane helix</keyword>
<evidence type="ECO:0000313" key="2">
    <source>
        <dbReference type="EMBL" id="EMR08333.1"/>
    </source>
</evidence>
<feature type="transmembrane region" description="Helical" evidence="1">
    <location>
        <begin position="418"/>
        <end position="440"/>
    </location>
</feature>
<feature type="transmembrane region" description="Helical" evidence="1">
    <location>
        <begin position="498"/>
        <end position="521"/>
    </location>
</feature>
<feature type="transmembrane region" description="Helical" evidence="1">
    <location>
        <begin position="455"/>
        <end position="477"/>
    </location>
</feature>
<dbReference type="Gene3D" id="3.40.630.10">
    <property type="entry name" value="Zn peptidases"/>
    <property type="match status" value="1"/>
</dbReference>
<dbReference type="PIRSF" id="PIRSF036762">
    <property type="entry name" value="GAA1"/>
    <property type="match status" value="1"/>
</dbReference>
<dbReference type="EMBL" id="AFWA02000010">
    <property type="protein sequence ID" value="EMR08333.1"/>
    <property type="molecule type" value="Genomic_DNA"/>
</dbReference>
<feature type="transmembrane region" description="Helical" evidence="1">
    <location>
        <begin position="541"/>
        <end position="558"/>
    </location>
</feature>
<dbReference type="PANTHER" id="PTHR13304:SF0">
    <property type="entry name" value="GLYCOSYLPHOSPHATIDYLINOSITOL ANCHOR ATTACHMENT 1 PROTEIN"/>
    <property type="match status" value="1"/>
</dbReference>
<feature type="transmembrane region" description="Helical" evidence="1">
    <location>
        <begin position="570"/>
        <end position="593"/>
    </location>
</feature>
<comment type="caution">
    <text evidence="2">The sequence shown here is derived from an EMBL/GenBank/DDBJ whole genome shotgun (WGS) entry which is preliminary data.</text>
</comment>
<accession>M7NIE2</accession>
<evidence type="ECO:0000256" key="1">
    <source>
        <dbReference type="SAM" id="Phobius"/>
    </source>
</evidence>
<dbReference type="STRING" id="1069680.M7NIE2"/>
<dbReference type="GO" id="GO:0016255">
    <property type="term" value="P:attachment of GPI anchor to protein"/>
    <property type="evidence" value="ECO:0007669"/>
    <property type="project" value="TreeGrafter"/>
</dbReference>
<dbReference type="PANTHER" id="PTHR13304">
    <property type="entry name" value="GLYCOSYLPHOSPHATIDYLINOSITOL ANCHOR ATTACHMENT 1 PROTEIN"/>
    <property type="match status" value="1"/>
</dbReference>
<dbReference type="RefSeq" id="XP_007875236.1">
    <property type="nucleotide sequence ID" value="XM_007877045.1"/>
</dbReference>
<dbReference type="AlphaFoldDB" id="M7NIE2"/>
<evidence type="ECO:0000313" key="3">
    <source>
        <dbReference type="Proteomes" id="UP000011958"/>
    </source>
</evidence>
<feature type="transmembrane region" description="Helical" evidence="1">
    <location>
        <begin position="363"/>
        <end position="383"/>
    </location>
</feature>
<sequence>MINLYNFLFLFRICCFIVGFMWIFMLPLNYFNRHVFISENAILPGTVNTYFGDSDSDSDIIEAYREEINFIDQQGEDAKYESLHEIFERLGLRTATQDYKVEFKGKEYSGRNFFAVLDAQRGDGTEALVLSASWKNMDGKLNLGGVSLLLALARYFKRWSLWSKDIIFLIPGEKEVGAQLWVDAYHKMDYDDAILSLTLKSGEIQALVDIDFISDYRNFDSIELLYDGMNGQLSNMDLLVAVNRIIQSKSDVKINMQNVLQQKETYFQKLLTMINGMINQCFGFLSGTQSCFVPYKIDSITFKVKSKGSGIYDDILLGKIIESSFRSLNNLLEHFHQSFFFYFMLSVDRFVSISAYFPSAILIASSFTIDSLSLWISVIANLNKSLSVYEKEKFNNSNDEKKKVFIERDPRLRLRKEIALSIATVIVVYIIAIIFLKIIYNSCYYKESSDYKKFYSIFILFLQILQHIISIFIQRILEKIIKSQNMSLINNYKLIRTFSQIILGIELSTLAIVNFSLSFFVGIITFPLSFVRPARTKTERILFSVLLELSNPLNWIFFLSYYKNKEAIDFIYLFVFGWKIWYLWTPLVLWLLWWPLWIVAKITISTSINDNAGHYFYNTPKSIDPLLKSS</sequence>